<keyword evidence="8" id="KW-0769">Symport</keyword>
<evidence type="ECO:0000256" key="8">
    <source>
        <dbReference type="RuleBase" id="RU003732"/>
    </source>
</evidence>
<feature type="binding site" evidence="7">
    <location>
        <position position="457"/>
    </location>
    <ligand>
        <name>Na(+)</name>
        <dbReference type="ChEBI" id="CHEBI:29101"/>
        <label>1</label>
    </ligand>
</feature>
<evidence type="ECO:0000256" key="9">
    <source>
        <dbReference type="SAM" id="MobiDB-lite"/>
    </source>
</evidence>
<name>A0A210QJ53_MIZYE</name>
<dbReference type="GO" id="GO:0046872">
    <property type="term" value="F:metal ion binding"/>
    <property type="evidence" value="ECO:0007669"/>
    <property type="project" value="UniProtKB-KW"/>
</dbReference>
<feature type="transmembrane region" description="Helical" evidence="10">
    <location>
        <begin position="486"/>
        <end position="514"/>
    </location>
</feature>
<dbReference type="GO" id="GO:0005886">
    <property type="term" value="C:plasma membrane"/>
    <property type="evidence" value="ECO:0007669"/>
    <property type="project" value="InterPro"/>
</dbReference>
<feature type="transmembrane region" description="Helical" evidence="10">
    <location>
        <begin position="248"/>
        <end position="268"/>
    </location>
</feature>
<keyword evidence="6" id="KW-0325">Glycoprotein</keyword>
<evidence type="ECO:0000313" key="12">
    <source>
        <dbReference type="Proteomes" id="UP000242188"/>
    </source>
</evidence>
<feature type="compositionally biased region" description="Polar residues" evidence="9">
    <location>
        <begin position="49"/>
        <end position="58"/>
    </location>
</feature>
<dbReference type="InterPro" id="IPR000175">
    <property type="entry name" value="Na/ntran_symport"/>
</dbReference>
<dbReference type="PANTHER" id="PTHR11616">
    <property type="entry name" value="SODIUM/CHLORIDE DEPENDENT TRANSPORTER"/>
    <property type="match status" value="1"/>
</dbReference>
<dbReference type="GO" id="GO:0035725">
    <property type="term" value="P:sodium ion transmembrane transport"/>
    <property type="evidence" value="ECO:0007669"/>
    <property type="project" value="TreeGrafter"/>
</dbReference>
<dbReference type="GO" id="GO:0015293">
    <property type="term" value="F:symporter activity"/>
    <property type="evidence" value="ECO:0007669"/>
    <property type="project" value="UniProtKB-KW"/>
</dbReference>
<organism evidence="11 12">
    <name type="scientific">Mizuhopecten yessoensis</name>
    <name type="common">Japanese scallop</name>
    <name type="synonym">Patinopecten yessoensis</name>
    <dbReference type="NCBI Taxonomy" id="6573"/>
    <lineage>
        <taxon>Eukaryota</taxon>
        <taxon>Metazoa</taxon>
        <taxon>Spiralia</taxon>
        <taxon>Lophotrochozoa</taxon>
        <taxon>Mollusca</taxon>
        <taxon>Bivalvia</taxon>
        <taxon>Autobranchia</taxon>
        <taxon>Pteriomorphia</taxon>
        <taxon>Pectinida</taxon>
        <taxon>Pectinoidea</taxon>
        <taxon>Pectinidae</taxon>
        <taxon>Mizuhopecten</taxon>
    </lineage>
</organism>
<feature type="transmembrane region" description="Helical" evidence="10">
    <location>
        <begin position="124"/>
        <end position="145"/>
    </location>
</feature>
<feature type="transmembrane region" description="Helical" evidence="10">
    <location>
        <begin position="94"/>
        <end position="112"/>
    </location>
</feature>
<feature type="binding site" evidence="7">
    <location>
        <position position="333"/>
    </location>
    <ligand>
        <name>Na(+)</name>
        <dbReference type="ChEBI" id="CHEBI:29101"/>
        <label>1</label>
    </ligand>
</feature>
<dbReference type="OrthoDB" id="6581954at2759"/>
<keyword evidence="3 8" id="KW-0812">Transmembrane</keyword>
<dbReference type="PROSITE" id="PS00610">
    <property type="entry name" value="NA_NEUROTRAN_SYMP_1"/>
    <property type="match status" value="1"/>
</dbReference>
<evidence type="ECO:0000256" key="10">
    <source>
        <dbReference type="SAM" id="Phobius"/>
    </source>
</evidence>
<evidence type="ECO:0000313" key="11">
    <source>
        <dbReference type="EMBL" id="OWF48794.1"/>
    </source>
</evidence>
<feature type="binding site" evidence="7">
    <location>
        <position position="100"/>
    </location>
    <ligand>
        <name>Na(+)</name>
        <dbReference type="ChEBI" id="CHEBI:29101"/>
        <label>1</label>
    </ligand>
</feature>
<dbReference type="GO" id="GO:0006865">
    <property type="term" value="P:amino acid transport"/>
    <property type="evidence" value="ECO:0007669"/>
    <property type="project" value="TreeGrafter"/>
</dbReference>
<dbReference type="EMBL" id="NEDP02003383">
    <property type="protein sequence ID" value="OWF48794.1"/>
    <property type="molecule type" value="Genomic_DNA"/>
</dbReference>
<dbReference type="PANTHER" id="PTHR11616:SF182">
    <property type="entry name" value="TRANSPORTER"/>
    <property type="match status" value="1"/>
</dbReference>
<comment type="caution">
    <text evidence="11">The sequence shown here is derived from an EMBL/GenBank/DDBJ whole genome shotgun (WGS) entry which is preliminary data.</text>
</comment>
<feature type="compositionally biased region" description="Basic and acidic residues" evidence="9">
    <location>
        <begin position="1"/>
        <end position="14"/>
    </location>
</feature>
<dbReference type="AlphaFoldDB" id="A0A210QJ53"/>
<sequence>MASDTRANREKIELDNLLAPPGGVAGEENGTAQEGEVRDGRESLALPSPATSYGSTMSIGPGASTANLLKIDLEKQISRHTGEERETWDSRAEFILSLVGYAVGLGNVWRFPYLTQKNGGGAFLIPYAVMLVIEGIPLFYLELAIGQRLRKGAVGAWNQVSPFLQGLGLASAGVSINLALYYNTIMAWCCIYLVQSFQSPLPWSVCPTITEGNVTILEPECQKSGSTSYFWYRQTLDIAPSIESPSVINWKLVVSLFVCWLIVYLCLIKGIKSSGKVVYVTATFPYLVLVIFFFRGITLRGFERGLWHLFVPEWKSLIDPKVWLDAATQIFYSFGLAFGCLIALSSYNPVRNNFAKEAFFVTICDFFTSIFTATVVFSILGFKATIAYEECLEKYGNGTDVITNGHSHVNHTCDFKTILIESGSGTGLAFIAFTEAINQFPVAQLWSILFFLMLFTLGLDSMFGTLEGALTSINDMMLFPGVRREIICGVVCLMSFIIALCFSTSTGSYVFFLFDSFSANIPLLIIAFTECIAVSHIYGLDQLSYDIEMMIGKRPSYFFLICWKFIGPLAMIVIFLASIIEMFNDGLSYDIWDAAKGYTVTVPLPWWCLVIAFLLVMSSVIWIPLVAVVKYFNIINWKPEVPAFFPEEELVEEKNIKTHVTTTFEKHVLGFKQ</sequence>
<dbReference type="Pfam" id="PF00209">
    <property type="entry name" value="SNF"/>
    <property type="match status" value="1"/>
</dbReference>
<feature type="binding site" evidence="7">
    <location>
        <position position="102"/>
    </location>
    <ligand>
        <name>Na(+)</name>
        <dbReference type="ChEBI" id="CHEBI:29101"/>
        <label>1</label>
    </ligand>
</feature>
<dbReference type="SUPFAM" id="SSF161070">
    <property type="entry name" value="SNF-like"/>
    <property type="match status" value="1"/>
</dbReference>
<feature type="transmembrane region" description="Helical" evidence="10">
    <location>
        <begin position="445"/>
        <end position="466"/>
    </location>
</feature>
<evidence type="ECO:0000256" key="4">
    <source>
        <dbReference type="ARBA" id="ARBA00022989"/>
    </source>
</evidence>
<feature type="binding site" evidence="7">
    <location>
        <position position="107"/>
    </location>
    <ligand>
        <name>Na(+)</name>
        <dbReference type="ChEBI" id="CHEBI:29101"/>
        <label>1</label>
    </ligand>
</feature>
<feature type="transmembrane region" description="Helical" evidence="10">
    <location>
        <begin position="277"/>
        <end position="297"/>
    </location>
</feature>
<evidence type="ECO:0000256" key="5">
    <source>
        <dbReference type="ARBA" id="ARBA00023136"/>
    </source>
</evidence>
<feature type="transmembrane region" description="Helical" evidence="10">
    <location>
        <begin position="561"/>
        <end position="584"/>
    </location>
</feature>
<evidence type="ECO:0000256" key="3">
    <source>
        <dbReference type="ARBA" id="ARBA00022692"/>
    </source>
</evidence>
<gene>
    <name evidence="11" type="ORF">KP79_PYT14617</name>
</gene>
<evidence type="ECO:0000256" key="2">
    <source>
        <dbReference type="ARBA" id="ARBA00022448"/>
    </source>
</evidence>
<evidence type="ECO:0000256" key="1">
    <source>
        <dbReference type="ARBA" id="ARBA00004141"/>
    </source>
</evidence>
<feature type="binding site" evidence="7">
    <location>
        <position position="461"/>
    </location>
    <ligand>
        <name>Na(+)</name>
        <dbReference type="ChEBI" id="CHEBI:29101"/>
        <label>1</label>
    </ligand>
</feature>
<protein>
    <recommendedName>
        <fullName evidence="8">Transporter</fullName>
    </recommendedName>
</protein>
<dbReference type="InterPro" id="IPR037272">
    <property type="entry name" value="SNS_sf"/>
</dbReference>
<dbReference type="PRINTS" id="PR01206">
    <property type="entry name" value="ORPHTRNSPORT"/>
</dbReference>
<keyword evidence="7" id="KW-0479">Metal-binding</keyword>
<feature type="transmembrane region" description="Helical" evidence="10">
    <location>
        <begin position="520"/>
        <end position="540"/>
    </location>
</feature>
<comment type="subcellular location">
    <subcellularLocation>
        <location evidence="1">Membrane</location>
        <topology evidence="1">Multi-pass membrane protein</topology>
    </subcellularLocation>
</comment>
<feature type="transmembrane region" description="Helical" evidence="10">
    <location>
        <begin position="166"/>
        <end position="194"/>
    </location>
</feature>
<reference evidence="11 12" key="1">
    <citation type="journal article" date="2017" name="Nat. Ecol. Evol.">
        <title>Scallop genome provides insights into evolution of bilaterian karyotype and development.</title>
        <authorList>
            <person name="Wang S."/>
            <person name="Zhang J."/>
            <person name="Jiao W."/>
            <person name="Li J."/>
            <person name="Xun X."/>
            <person name="Sun Y."/>
            <person name="Guo X."/>
            <person name="Huan P."/>
            <person name="Dong B."/>
            <person name="Zhang L."/>
            <person name="Hu X."/>
            <person name="Sun X."/>
            <person name="Wang J."/>
            <person name="Zhao C."/>
            <person name="Wang Y."/>
            <person name="Wang D."/>
            <person name="Huang X."/>
            <person name="Wang R."/>
            <person name="Lv J."/>
            <person name="Li Y."/>
            <person name="Zhang Z."/>
            <person name="Liu B."/>
            <person name="Lu W."/>
            <person name="Hui Y."/>
            <person name="Liang J."/>
            <person name="Zhou Z."/>
            <person name="Hou R."/>
            <person name="Li X."/>
            <person name="Liu Y."/>
            <person name="Li H."/>
            <person name="Ning X."/>
            <person name="Lin Y."/>
            <person name="Zhao L."/>
            <person name="Xing Q."/>
            <person name="Dou J."/>
            <person name="Li Y."/>
            <person name="Mao J."/>
            <person name="Guo H."/>
            <person name="Dou H."/>
            <person name="Li T."/>
            <person name="Mu C."/>
            <person name="Jiang W."/>
            <person name="Fu Q."/>
            <person name="Fu X."/>
            <person name="Miao Y."/>
            <person name="Liu J."/>
            <person name="Yu Q."/>
            <person name="Li R."/>
            <person name="Liao H."/>
            <person name="Li X."/>
            <person name="Kong Y."/>
            <person name="Jiang Z."/>
            <person name="Chourrout D."/>
            <person name="Li R."/>
            <person name="Bao Z."/>
        </authorList>
    </citation>
    <scope>NUCLEOTIDE SEQUENCE [LARGE SCALE GENOMIC DNA]</scope>
    <source>
        <strain evidence="11 12">PY_sf001</strain>
    </source>
</reference>
<dbReference type="InterPro" id="IPR002438">
    <property type="entry name" value="Neutral_aa_SLC6"/>
</dbReference>
<feature type="binding site" evidence="7">
    <location>
        <position position="103"/>
    </location>
    <ligand>
        <name>Na(+)</name>
        <dbReference type="ChEBI" id="CHEBI:29101"/>
        <label>1</label>
    </ligand>
</feature>
<keyword evidence="5 10" id="KW-0472">Membrane</keyword>
<dbReference type="PROSITE" id="PS50267">
    <property type="entry name" value="NA_NEUROTRAN_SYMP_3"/>
    <property type="match status" value="1"/>
</dbReference>
<dbReference type="PRINTS" id="PR00176">
    <property type="entry name" value="NANEUSMPORT"/>
</dbReference>
<keyword evidence="4 10" id="KW-1133">Transmembrane helix</keyword>
<feature type="region of interest" description="Disordered" evidence="9">
    <location>
        <begin position="1"/>
        <end position="59"/>
    </location>
</feature>
<keyword evidence="2 8" id="KW-0813">Transport</keyword>
<keyword evidence="12" id="KW-1185">Reference proteome</keyword>
<evidence type="ECO:0000256" key="6">
    <source>
        <dbReference type="ARBA" id="ARBA00023180"/>
    </source>
</evidence>
<feature type="transmembrane region" description="Helical" evidence="10">
    <location>
        <begin position="330"/>
        <end position="347"/>
    </location>
</feature>
<accession>A0A210QJ53</accession>
<evidence type="ECO:0000256" key="7">
    <source>
        <dbReference type="PIRSR" id="PIRSR600175-1"/>
    </source>
</evidence>
<feature type="binding site" evidence="7">
    <location>
        <position position="460"/>
    </location>
    <ligand>
        <name>Na(+)</name>
        <dbReference type="ChEBI" id="CHEBI:29101"/>
        <label>1</label>
    </ligand>
</feature>
<dbReference type="NCBIfam" id="NF037979">
    <property type="entry name" value="Na_transp"/>
    <property type="match status" value="1"/>
</dbReference>
<comment type="similarity">
    <text evidence="8">Belongs to the sodium:neurotransmitter symporter (SNF) (TC 2.A.22) family.</text>
</comment>
<feature type="transmembrane region" description="Helical" evidence="10">
    <location>
        <begin position="359"/>
        <end position="380"/>
    </location>
</feature>
<feature type="transmembrane region" description="Helical" evidence="10">
    <location>
        <begin position="604"/>
        <end position="629"/>
    </location>
</feature>
<keyword evidence="7" id="KW-0915">Sodium</keyword>
<proteinExistence type="inferred from homology"/>
<dbReference type="Proteomes" id="UP000242188">
    <property type="component" value="Unassembled WGS sequence"/>
</dbReference>